<dbReference type="Proteomes" id="UP000313359">
    <property type="component" value="Unassembled WGS sequence"/>
</dbReference>
<dbReference type="AlphaFoldDB" id="A0A5C2RMF9"/>
<gene>
    <name evidence="1" type="ORF">L227DRAFT_617884</name>
</gene>
<dbReference type="EMBL" id="ML122368">
    <property type="protein sequence ID" value="RPD52371.1"/>
    <property type="molecule type" value="Genomic_DNA"/>
</dbReference>
<protein>
    <submittedName>
        <fullName evidence="1">Uncharacterized protein</fullName>
    </submittedName>
</protein>
<keyword evidence="2" id="KW-1185">Reference proteome</keyword>
<organism evidence="1 2">
    <name type="scientific">Lentinus tigrinus ALCF2SS1-6</name>
    <dbReference type="NCBI Taxonomy" id="1328759"/>
    <lineage>
        <taxon>Eukaryota</taxon>
        <taxon>Fungi</taxon>
        <taxon>Dikarya</taxon>
        <taxon>Basidiomycota</taxon>
        <taxon>Agaricomycotina</taxon>
        <taxon>Agaricomycetes</taxon>
        <taxon>Polyporales</taxon>
        <taxon>Polyporaceae</taxon>
        <taxon>Lentinus</taxon>
    </lineage>
</organism>
<dbReference type="STRING" id="1328759.A0A5C2RMF9"/>
<accession>A0A5C2RMF9</accession>
<sequence>MSTSDYNLEPTAEPLIWYILEQLRQIIQPPNDSHMMGGGFEYAPRGTLNVPKLDTGTEAVTNLAIRGFHKGSPSLSLTPAPGAIADLVLHDNDSPALNPSFSRTTIRYGTVVVQRIQQSWILPQ</sequence>
<proteinExistence type="predicted"/>
<name>A0A5C2RMF9_9APHY</name>
<reference evidence="1" key="1">
    <citation type="journal article" date="2018" name="Genome Biol. Evol.">
        <title>Genomics and development of Lentinus tigrinus, a white-rot wood-decaying mushroom with dimorphic fruiting bodies.</title>
        <authorList>
            <person name="Wu B."/>
            <person name="Xu Z."/>
            <person name="Knudson A."/>
            <person name="Carlson A."/>
            <person name="Chen N."/>
            <person name="Kovaka S."/>
            <person name="LaButti K."/>
            <person name="Lipzen A."/>
            <person name="Pennachio C."/>
            <person name="Riley R."/>
            <person name="Schakwitz W."/>
            <person name="Umezawa K."/>
            <person name="Ohm R.A."/>
            <person name="Grigoriev I.V."/>
            <person name="Nagy L.G."/>
            <person name="Gibbons J."/>
            <person name="Hibbett D."/>
        </authorList>
    </citation>
    <scope>NUCLEOTIDE SEQUENCE [LARGE SCALE GENOMIC DNA]</scope>
    <source>
        <strain evidence="1">ALCF2SS1-6</strain>
    </source>
</reference>
<evidence type="ECO:0000313" key="1">
    <source>
        <dbReference type="EMBL" id="RPD52371.1"/>
    </source>
</evidence>
<dbReference type="OrthoDB" id="10266980at2759"/>
<evidence type="ECO:0000313" key="2">
    <source>
        <dbReference type="Proteomes" id="UP000313359"/>
    </source>
</evidence>